<dbReference type="EMBL" id="CP034593">
    <property type="protein sequence ID" value="AZQ76778.1"/>
    <property type="molecule type" value="Genomic_DNA"/>
</dbReference>
<comment type="subcellular location">
    <subcellularLocation>
        <location evidence="1">Cell membrane</location>
        <topology evidence="1">Multi-pass membrane protein</topology>
    </subcellularLocation>
</comment>
<evidence type="ECO:0000259" key="9">
    <source>
        <dbReference type="Pfam" id="PF01370"/>
    </source>
</evidence>
<feature type="transmembrane region" description="Helical" evidence="8">
    <location>
        <begin position="153"/>
        <end position="171"/>
    </location>
</feature>
<dbReference type="SUPFAM" id="SSF51735">
    <property type="entry name" value="NAD(P)-binding Rossmann-fold domains"/>
    <property type="match status" value="1"/>
</dbReference>
<proteinExistence type="predicted"/>
<feature type="binding site" evidence="7">
    <location>
        <position position="145"/>
    </location>
    <ligand>
        <name>Mg(2+)</name>
        <dbReference type="ChEBI" id="CHEBI:18420"/>
    </ligand>
</feature>
<dbReference type="KEGG" id="flh:EJ997_04880"/>
<feature type="transmembrane region" description="Helical" evidence="8">
    <location>
        <begin position="75"/>
        <end position="93"/>
    </location>
</feature>
<feature type="transmembrane region" description="Helical" evidence="8">
    <location>
        <begin position="6"/>
        <end position="28"/>
    </location>
</feature>
<dbReference type="AlphaFoldDB" id="A0A3S9PWR8"/>
<keyword evidence="3" id="KW-0808">Transferase</keyword>
<dbReference type="InterPro" id="IPR000715">
    <property type="entry name" value="Glycosyl_transferase_4"/>
</dbReference>
<evidence type="ECO:0000256" key="7">
    <source>
        <dbReference type="PIRSR" id="PIRSR600715-1"/>
    </source>
</evidence>
<evidence type="ECO:0000313" key="11">
    <source>
        <dbReference type="Proteomes" id="UP000280344"/>
    </source>
</evidence>
<feature type="domain" description="NAD-dependent epimerase/dehydratase" evidence="9">
    <location>
        <begin position="358"/>
        <end position="550"/>
    </location>
</feature>
<evidence type="ECO:0000313" key="10">
    <source>
        <dbReference type="EMBL" id="AZQ76778.1"/>
    </source>
</evidence>
<dbReference type="GO" id="GO:0016780">
    <property type="term" value="F:phosphotransferase activity, for other substituted phosphate groups"/>
    <property type="evidence" value="ECO:0007669"/>
    <property type="project" value="InterPro"/>
</dbReference>
<evidence type="ECO:0000256" key="6">
    <source>
        <dbReference type="ARBA" id="ARBA00023136"/>
    </source>
</evidence>
<feature type="transmembrane region" description="Helical" evidence="8">
    <location>
        <begin position="201"/>
        <end position="223"/>
    </location>
</feature>
<reference evidence="10 11" key="1">
    <citation type="submission" date="2018-12" db="EMBL/GenBank/DDBJ databases">
        <title>Complete genome sequence of Flaviflexus sp. H23T48.</title>
        <authorList>
            <person name="Bae J.-W."/>
            <person name="Lee J.-Y."/>
        </authorList>
    </citation>
    <scope>NUCLEOTIDE SEQUENCE [LARGE SCALE GENOMIC DNA]</scope>
    <source>
        <strain evidence="10 11">H23T48</strain>
    </source>
</reference>
<evidence type="ECO:0000256" key="4">
    <source>
        <dbReference type="ARBA" id="ARBA00022692"/>
    </source>
</evidence>
<keyword evidence="2" id="KW-1003">Cell membrane</keyword>
<evidence type="ECO:0000256" key="1">
    <source>
        <dbReference type="ARBA" id="ARBA00004651"/>
    </source>
</evidence>
<keyword evidence="6 8" id="KW-0472">Membrane</keyword>
<sequence>MNPGVWLGVVVAGIMSALSPFLVKPVLVRAGIVDFPNERSSHTVPTIRGGGVAPLLGFIVGGPLVLLAVDGEGRAQLTVALAAALIIALLGLVEDYRGLPITIRAGTQLIVGGGLAIFASPNIEYGLSWLPILIVGFAANVNFTNFMDGINGISSLHGLVAGVSFAVIGAISEVMEVTVLGLLTAVTFFPFLPWNLARGKLFLGDVGSYLLGAILGATIIVAMGNGIPLVAALAPLTIYWADAVSVIFRRLFRGEPVFKPHRTHAYQRLTLTGLSHVEVAVIVAAFTAASGSVGGLTASSRIGWLAGAVLLLAISIFYLLLPRLRGDEFPSQRLSSLKDIPMPKVLMGESSWNPSVWVVVGASGFVGGALVRYLEEQGEEVRCVSAPRLRLDPRINDGFEVLQEASISELVNNLSDEFRGADVVVNAAGMATPDGGHSAEIYGANSLLPVVVANAAMKAGVGRLIHLSSAAVQGNKATLDESLLVKPFSPYSRSKALGERAVLAFQNMSTQRDERLGIISIRATSVQGQGRPTTERLRRLASSRFSSVASPGNQPSIVSSVNGLARYVRQVGRHCGELPVIALQPWEGLSVMDVLQLVSGRPPVLLPRALCRGFIKFTNGVGIVAPGFLGLSRRLEVMWFGQKQVLDGFLHPKVPDTQLIKAVLFAEDSV</sequence>
<feature type="binding site" evidence="7">
    <location>
        <position position="205"/>
    </location>
    <ligand>
        <name>Mg(2+)</name>
        <dbReference type="ChEBI" id="CHEBI:18420"/>
    </ligand>
</feature>
<dbReference type="Pfam" id="PF01370">
    <property type="entry name" value="Epimerase"/>
    <property type="match status" value="1"/>
</dbReference>
<dbReference type="InterPro" id="IPR001509">
    <property type="entry name" value="Epimerase_deHydtase"/>
</dbReference>
<dbReference type="Pfam" id="PF00953">
    <property type="entry name" value="Glycos_transf_4"/>
    <property type="match status" value="1"/>
</dbReference>
<feature type="transmembrane region" description="Helical" evidence="8">
    <location>
        <begin position="269"/>
        <end position="290"/>
    </location>
</feature>
<comment type="cofactor">
    <cofactor evidence="7">
        <name>Mg(2+)</name>
        <dbReference type="ChEBI" id="CHEBI:18420"/>
    </cofactor>
</comment>
<dbReference type="CDD" id="cd06854">
    <property type="entry name" value="GT_WbpL_WbcO_like"/>
    <property type="match status" value="1"/>
</dbReference>
<feature type="transmembrane region" description="Helical" evidence="8">
    <location>
        <begin position="105"/>
        <end position="123"/>
    </location>
</feature>
<dbReference type="GO" id="GO:0009103">
    <property type="term" value="P:lipopolysaccharide biosynthetic process"/>
    <property type="evidence" value="ECO:0007669"/>
    <property type="project" value="TreeGrafter"/>
</dbReference>
<dbReference type="PANTHER" id="PTHR22926">
    <property type="entry name" value="PHOSPHO-N-ACETYLMURAMOYL-PENTAPEPTIDE-TRANSFERASE"/>
    <property type="match status" value="1"/>
</dbReference>
<dbReference type="RefSeq" id="WP_126703584.1">
    <property type="nucleotide sequence ID" value="NZ_CP034593.1"/>
</dbReference>
<accession>A0A3S9PWR8</accession>
<name>A0A3S9PWR8_9ACTO</name>
<dbReference type="PANTHER" id="PTHR22926:SF3">
    <property type="entry name" value="UNDECAPRENYL-PHOSPHATE ALPHA-N-ACETYLGLUCOSAMINYL 1-PHOSPHATE TRANSFERASE"/>
    <property type="match status" value="1"/>
</dbReference>
<dbReference type="GO" id="GO:0046872">
    <property type="term" value="F:metal ion binding"/>
    <property type="evidence" value="ECO:0007669"/>
    <property type="project" value="UniProtKB-KW"/>
</dbReference>
<dbReference type="GO" id="GO:0005886">
    <property type="term" value="C:plasma membrane"/>
    <property type="evidence" value="ECO:0007669"/>
    <property type="project" value="UniProtKB-SubCell"/>
</dbReference>
<evidence type="ECO:0000256" key="8">
    <source>
        <dbReference type="SAM" id="Phobius"/>
    </source>
</evidence>
<feature type="transmembrane region" description="Helical" evidence="8">
    <location>
        <begin position="49"/>
        <end position="69"/>
    </location>
</feature>
<evidence type="ECO:0000256" key="3">
    <source>
        <dbReference type="ARBA" id="ARBA00022679"/>
    </source>
</evidence>
<evidence type="ECO:0000256" key="2">
    <source>
        <dbReference type="ARBA" id="ARBA00022475"/>
    </source>
</evidence>
<dbReference type="GO" id="GO:0044038">
    <property type="term" value="P:cell wall macromolecule biosynthetic process"/>
    <property type="evidence" value="ECO:0007669"/>
    <property type="project" value="TreeGrafter"/>
</dbReference>
<dbReference type="Gene3D" id="3.40.50.720">
    <property type="entry name" value="NAD(P)-binding Rossmann-like Domain"/>
    <property type="match status" value="1"/>
</dbReference>
<keyword evidence="11" id="KW-1185">Reference proteome</keyword>
<keyword evidence="7" id="KW-0460">Magnesium</keyword>
<feature type="transmembrane region" description="Helical" evidence="8">
    <location>
        <begin position="302"/>
        <end position="321"/>
    </location>
</feature>
<keyword evidence="5 8" id="KW-1133">Transmembrane helix</keyword>
<evidence type="ECO:0000256" key="5">
    <source>
        <dbReference type="ARBA" id="ARBA00022989"/>
    </source>
</evidence>
<dbReference type="Proteomes" id="UP000280344">
    <property type="component" value="Chromosome"/>
</dbReference>
<protein>
    <submittedName>
        <fullName evidence="10">NAD-dependent epimerase/dehydratase family protein</fullName>
    </submittedName>
</protein>
<keyword evidence="7" id="KW-0479">Metal-binding</keyword>
<organism evidence="10 11">
    <name type="scientific">Flaviflexus ciconiae</name>
    <dbReference type="NCBI Taxonomy" id="2496867"/>
    <lineage>
        <taxon>Bacteria</taxon>
        <taxon>Bacillati</taxon>
        <taxon>Actinomycetota</taxon>
        <taxon>Actinomycetes</taxon>
        <taxon>Actinomycetales</taxon>
        <taxon>Actinomycetaceae</taxon>
        <taxon>Flaviflexus</taxon>
    </lineage>
</organism>
<feature type="transmembrane region" description="Helical" evidence="8">
    <location>
        <begin position="129"/>
        <end position="146"/>
    </location>
</feature>
<feature type="transmembrane region" description="Helical" evidence="8">
    <location>
        <begin position="177"/>
        <end position="194"/>
    </location>
</feature>
<dbReference type="InterPro" id="IPR036291">
    <property type="entry name" value="NAD(P)-bd_dom_sf"/>
</dbReference>
<keyword evidence="4 8" id="KW-0812">Transmembrane</keyword>
<dbReference type="OrthoDB" id="9783652at2"/>
<gene>
    <name evidence="10" type="ORF">EJ997_04880</name>
</gene>
<dbReference type="GO" id="GO:0071555">
    <property type="term" value="P:cell wall organization"/>
    <property type="evidence" value="ECO:0007669"/>
    <property type="project" value="TreeGrafter"/>
</dbReference>